<dbReference type="AlphaFoldDB" id="A0A7W1X1X2"/>
<dbReference type="FunFam" id="3.40.309.10:FF:000012">
    <property type="entry name" value="Betaine aldehyde dehydrogenase"/>
    <property type="match status" value="1"/>
</dbReference>
<dbReference type="InterPro" id="IPR016162">
    <property type="entry name" value="Ald_DH_N"/>
</dbReference>
<gene>
    <name evidence="7" type="ORF">H1Z61_03130</name>
</gene>
<proteinExistence type="inferred from homology"/>
<comment type="similarity">
    <text evidence="1 4">Belongs to the aldehyde dehydrogenase family.</text>
</comment>
<evidence type="ECO:0000256" key="3">
    <source>
        <dbReference type="PROSITE-ProRule" id="PRU10007"/>
    </source>
</evidence>
<dbReference type="Gene3D" id="3.40.605.10">
    <property type="entry name" value="Aldehyde Dehydrogenase, Chain A, domain 1"/>
    <property type="match status" value="1"/>
</dbReference>
<comment type="caution">
    <text evidence="7">The sequence shown here is derived from an EMBL/GenBank/DDBJ whole genome shotgun (WGS) entry which is preliminary data.</text>
</comment>
<organism evidence="7 8">
    <name type="scientific">Bacillus aquiflavi</name>
    <dbReference type="NCBI Taxonomy" id="2672567"/>
    <lineage>
        <taxon>Bacteria</taxon>
        <taxon>Bacillati</taxon>
        <taxon>Bacillota</taxon>
        <taxon>Bacilli</taxon>
        <taxon>Bacillales</taxon>
        <taxon>Bacillaceae</taxon>
        <taxon>Bacillus</taxon>
    </lineage>
</organism>
<feature type="domain" description="Aldehyde dehydrogenase" evidence="6">
    <location>
        <begin position="17"/>
        <end position="478"/>
    </location>
</feature>
<dbReference type="InterPro" id="IPR029510">
    <property type="entry name" value="Ald_DH_CS_GLU"/>
</dbReference>
<dbReference type="GO" id="GO:0016620">
    <property type="term" value="F:oxidoreductase activity, acting on the aldehyde or oxo group of donors, NAD or NADP as acceptor"/>
    <property type="evidence" value="ECO:0007669"/>
    <property type="project" value="InterPro"/>
</dbReference>
<keyword evidence="2 4" id="KW-0560">Oxidoreductase</keyword>
<dbReference type="Gene3D" id="3.40.309.10">
    <property type="entry name" value="Aldehyde Dehydrogenase, Chain A, domain 2"/>
    <property type="match status" value="1"/>
</dbReference>
<protein>
    <submittedName>
        <fullName evidence="7">Aldehyde dehydrogenase family protein</fullName>
    </submittedName>
</protein>
<dbReference type="EMBL" id="JACEIO010000004">
    <property type="protein sequence ID" value="MBA4536159.1"/>
    <property type="molecule type" value="Genomic_DNA"/>
</dbReference>
<accession>A0A7W1X1X2</accession>
<dbReference type="Proteomes" id="UP000570010">
    <property type="component" value="Unassembled WGS sequence"/>
</dbReference>
<dbReference type="PROSITE" id="PS00687">
    <property type="entry name" value="ALDEHYDE_DEHYDR_GLU"/>
    <property type="match status" value="1"/>
</dbReference>
<evidence type="ECO:0000313" key="7">
    <source>
        <dbReference type="EMBL" id="MBA4536159.1"/>
    </source>
</evidence>
<dbReference type="RefSeq" id="WP_163240020.1">
    <property type="nucleotide sequence ID" value="NZ_CP082780.1"/>
</dbReference>
<sequence length="483" mass="51957">MKKTAIKETRNFIGGQWISAKDESIAVYNPANPEELVAVLQNSSTEEVNLAVEAAVAAKEKWGFTSGPDRAKCLEQAASLFEKYADELAELATKEMGKRLAETKGEVYRSAAILRYFAGEGFRKSGELLPSADPTNLFFAKRVPVGVVAVIAPWNFPLAIPVWKMAPALVYGNTVVFKPALEASATGARIVEIFSEAGFPPGTINLVIGRGSRIGDAIVDHKQVDAITFTGSNEVGSEIAKKAAARGAKYQLELGGKNPAIVLKDADIDLAARLVVEGAMKQSGQRCTATSRVFVEKEILSAFQEKVLAEIQSIQVGDGMNPEVTMGPVVSKRQFNSILRYIETGKREGRLLTGGKACEGLDGWYIEPTVFDRVRSDAVIAKEEIFGPVLAIIESASLDKAIQEANDSIYGLSASIFTNDLSKALYFIDRIEAGMIQVNGETGGAEPQAPFGGMKQSSSGTREQGQAAVEFFTAYKTVSIRSH</sequence>
<dbReference type="FunFam" id="3.40.605.10:FF:000007">
    <property type="entry name" value="NAD/NADP-dependent betaine aldehyde dehydrogenase"/>
    <property type="match status" value="1"/>
</dbReference>
<evidence type="ECO:0000256" key="5">
    <source>
        <dbReference type="SAM" id="MobiDB-lite"/>
    </source>
</evidence>
<dbReference type="InterPro" id="IPR015590">
    <property type="entry name" value="Aldehyde_DH_dom"/>
</dbReference>
<dbReference type="Pfam" id="PF00171">
    <property type="entry name" value="Aldedh"/>
    <property type="match status" value="1"/>
</dbReference>
<evidence type="ECO:0000256" key="2">
    <source>
        <dbReference type="ARBA" id="ARBA00023002"/>
    </source>
</evidence>
<feature type="region of interest" description="Disordered" evidence="5">
    <location>
        <begin position="442"/>
        <end position="461"/>
    </location>
</feature>
<dbReference type="SUPFAM" id="SSF53720">
    <property type="entry name" value="ALDH-like"/>
    <property type="match status" value="1"/>
</dbReference>
<evidence type="ECO:0000259" key="6">
    <source>
        <dbReference type="Pfam" id="PF00171"/>
    </source>
</evidence>
<evidence type="ECO:0000256" key="1">
    <source>
        <dbReference type="ARBA" id="ARBA00009986"/>
    </source>
</evidence>
<evidence type="ECO:0000313" key="8">
    <source>
        <dbReference type="Proteomes" id="UP000570010"/>
    </source>
</evidence>
<evidence type="ECO:0000256" key="4">
    <source>
        <dbReference type="RuleBase" id="RU003345"/>
    </source>
</evidence>
<dbReference type="InterPro" id="IPR016161">
    <property type="entry name" value="Ald_DH/histidinol_DH"/>
</dbReference>
<name>A0A7W1X1X2_9BACI</name>
<reference evidence="7 8" key="1">
    <citation type="submission" date="2020-07" db="EMBL/GenBank/DDBJ databases">
        <authorList>
            <person name="Feng H."/>
        </authorList>
    </citation>
    <scope>NUCLEOTIDE SEQUENCE [LARGE SCALE GENOMIC DNA]</scope>
    <source>
        <strain evidence="8">s-12</strain>
    </source>
</reference>
<feature type="active site" evidence="3">
    <location>
        <position position="253"/>
    </location>
</feature>
<dbReference type="InterPro" id="IPR016163">
    <property type="entry name" value="Ald_DH_C"/>
</dbReference>
<dbReference type="PANTHER" id="PTHR11699">
    <property type="entry name" value="ALDEHYDE DEHYDROGENASE-RELATED"/>
    <property type="match status" value="1"/>
</dbReference>